<evidence type="ECO:0000313" key="1">
    <source>
        <dbReference type="EMBL" id="MEQ2246391.1"/>
    </source>
</evidence>
<accession>A0ABV0UMU4</accession>
<dbReference type="InterPro" id="IPR014756">
    <property type="entry name" value="Ig_E-set"/>
</dbReference>
<sequence>MSCFGVPDRVEHLSSTKALWKAELQKNGHPETRGLALLITPLADAPKGEYKLSARLLAEEKEIKALLVLFNPWCSDDWVFMLNEAERM</sequence>
<comment type="caution">
    <text evidence="1">The sequence shown here is derived from an EMBL/GenBank/DDBJ whole genome shotgun (WGS) entry which is preliminary data.</text>
</comment>
<organism evidence="1 2">
    <name type="scientific">Ilyodon furcidens</name>
    <name type="common">goldbreast splitfin</name>
    <dbReference type="NCBI Taxonomy" id="33524"/>
    <lineage>
        <taxon>Eukaryota</taxon>
        <taxon>Metazoa</taxon>
        <taxon>Chordata</taxon>
        <taxon>Craniata</taxon>
        <taxon>Vertebrata</taxon>
        <taxon>Euteleostomi</taxon>
        <taxon>Actinopterygii</taxon>
        <taxon>Neopterygii</taxon>
        <taxon>Teleostei</taxon>
        <taxon>Neoteleostei</taxon>
        <taxon>Acanthomorphata</taxon>
        <taxon>Ovalentaria</taxon>
        <taxon>Atherinomorphae</taxon>
        <taxon>Cyprinodontiformes</taxon>
        <taxon>Goodeidae</taxon>
        <taxon>Ilyodon</taxon>
    </lineage>
</organism>
<reference evidence="1 2" key="1">
    <citation type="submission" date="2021-06" db="EMBL/GenBank/DDBJ databases">
        <authorList>
            <person name="Palmer J.M."/>
        </authorList>
    </citation>
    <scope>NUCLEOTIDE SEQUENCE [LARGE SCALE GENOMIC DNA]</scope>
    <source>
        <strain evidence="2">if_2019</strain>
        <tissue evidence="1">Muscle</tissue>
    </source>
</reference>
<evidence type="ECO:0000313" key="2">
    <source>
        <dbReference type="Proteomes" id="UP001482620"/>
    </source>
</evidence>
<dbReference type="EMBL" id="JAHRIQ010078510">
    <property type="protein sequence ID" value="MEQ2246391.1"/>
    <property type="molecule type" value="Genomic_DNA"/>
</dbReference>
<dbReference type="Proteomes" id="UP001482620">
    <property type="component" value="Unassembled WGS sequence"/>
</dbReference>
<dbReference type="InterPro" id="IPR013783">
    <property type="entry name" value="Ig-like_fold"/>
</dbReference>
<gene>
    <name evidence="1" type="ORF">ILYODFUR_038056</name>
</gene>
<dbReference type="Gene3D" id="2.60.40.10">
    <property type="entry name" value="Immunoglobulins"/>
    <property type="match status" value="1"/>
</dbReference>
<keyword evidence="2" id="KW-1185">Reference proteome</keyword>
<proteinExistence type="predicted"/>
<dbReference type="SUPFAM" id="SSF81296">
    <property type="entry name" value="E set domains"/>
    <property type="match status" value="1"/>
</dbReference>
<name>A0ABV0UMU4_9TELE</name>
<protein>
    <submittedName>
        <fullName evidence="1">Uncharacterized protein</fullName>
    </submittedName>
</protein>